<protein>
    <submittedName>
        <fullName evidence="1">Uncharacterized protein</fullName>
    </submittedName>
</protein>
<dbReference type="EMBL" id="OGTP01000005">
    <property type="protein sequence ID" value="SPB14938.1"/>
    <property type="molecule type" value="Genomic_DNA"/>
</dbReference>
<gene>
    <name evidence="1" type="ORF">NOV72_02169</name>
</gene>
<evidence type="ECO:0000313" key="1">
    <source>
        <dbReference type="EMBL" id="SPB14938.1"/>
    </source>
</evidence>
<sequence>MAGFSRTSPVALIVAVGAFEIVTSHDAEAAGEIRMNVDAGKVAWHFKTDQPLIGGVLVFNSLLAFALP</sequence>
<proteinExistence type="predicted"/>
<name>A0A2U3I465_9BURK</name>
<keyword evidence="2" id="KW-1185">Reference proteome</keyword>
<dbReference type="Proteomes" id="UP000238169">
    <property type="component" value="Unassembled WGS sequence"/>
</dbReference>
<evidence type="ECO:0000313" key="2">
    <source>
        <dbReference type="Proteomes" id="UP000238169"/>
    </source>
</evidence>
<dbReference type="AlphaFoldDB" id="A0A2U3I465"/>
<reference evidence="2" key="1">
    <citation type="submission" date="2018-01" db="EMBL/GenBank/DDBJ databases">
        <authorList>
            <person name="Peeters C."/>
        </authorList>
    </citation>
    <scope>NUCLEOTIDE SEQUENCE [LARGE SCALE GENOMIC DNA]</scope>
</reference>
<organism evidence="1 2">
    <name type="scientific">Caballeronia novacaledonica</name>
    <dbReference type="NCBI Taxonomy" id="1544861"/>
    <lineage>
        <taxon>Bacteria</taxon>
        <taxon>Pseudomonadati</taxon>
        <taxon>Pseudomonadota</taxon>
        <taxon>Betaproteobacteria</taxon>
        <taxon>Burkholderiales</taxon>
        <taxon>Burkholderiaceae</taxon>
        <taxon>Caballeronia</taxon>
    </lineage>
</organism>
<accession>A0A2U3I465</accession>